<comment type="caution">
    <text evidence="2">The sequence shown here is derived from an EMBL/GenBank/DDBJ whole genome shotgun (WGS) entry which is preliminary data.</text>
</comment>
<gene>
    <name evidence="2" type="ORF">S06H3_36831</name>
</gene>
<name>X1LJP9_9ZZZZ</name>
<keyword evidence="1" id="KW-0472">Membrane</keyword>
<protein>
    <submittedName>
        <fullName evidence="2">Uncharacterized protein</fullName>
    </submittedName>
</protein>
<evidence type="ECO:0000256" key="1">
    <source>
        <dbReference type="SAM" id="Phobius"/>
    </source>
</evidence>
<organism evidence="2">
    <name type="scientific">marine sediment metagenome</name>
    <dbReference type="NCBI Taxonomy" id="412755"/>
    <lineage>
        <taxon>unclassified sequences</taxon>
        <taxon>metagenomes</taxon>
        <taxon>ecological metagenomes</taxon>
    </lineage>
</organism>
<accession>X1LJP9</accession>
<keyword evidence="1" id="KW-0812">Transmembrane</keyword>
<reference evidence="2" key="1">
    <citation type="journal article" date="2014" name="Front. Microbiol.">
        <title>High frequency of phylogenetically diverse reductive dehalogenase-homologous genes in deep subseafloor sedimentary metagenomes.</title>
        <authorList>
            <person name="Kawai M."/>
            <person name="Futagami T."/>
            <person name="Toyoda A."/>
            <person name="Takaki Y."/>
            <person name="Nishi S."/>
            <person name="Hori S."/>
            <person name="Arai W."/>
            <person name="Tsubouchi T."/>
            <person name="Morono Y."/>
            <person name="Uchiyama I."/>
            <person name="Ito T."/>
            <person name="Fujiyama A."/>
            <person name="Inagaki F."/>
            <person name="Takami H."/>
        </authorList>
    </citation>
    <scope>NUCLEOTIDE SEQUENCE</scope>
    <source>
        <strain evidence="2">Expedition CK06-06</strain>
    </source>
</reference>
<feature type="non-terminal residue" evidence="2">
    <location>
        <position position="43"/>
    </location>
</feature>
<proteinExistence type="predicted"/>
<dbReference type="EMBL" id="BARV01022328">
    <property type="protein sequence ID" value="GAI19323.1"/>
    <property type="molecule type" value="Genomic_DNA"/>
</dbReference>
<keyword evidence="1" id="KW-1133">Transmembrane helix</keyword>
<sequence>MGGGFNLGKVFGIQFRLHYTWFIIFVFLIVSLSWQFFPVYYPG</sequence>
<feature type="transmembrane region" description="Helical" evidence="1">
    <location>
        <begin position="21"/>
        <end position="41"/>
    </location>
</feature>
<evidence type="ECO:0000313" key="2">
    <source>
        <dbReference type="EMBL" id="GAI19323.1"/>
    </source>
</evidence>
<dbReference type="AlphaFoldDB" id="X1LJP9"/>